<organism evidence="3 4">
    <name type="scientific">Periplaneta americana</name>
    <name type="common">American cockroach</name>
    <name type="synonym">Blatta americana</name>
    <dbReference type="NCBI Taxonomy" id="6978"/>
    <lineage>
        <taxon>Eukaryota</taxon>
        <taxon>Metazoa</taxon>
        <taxon>Ecdysozoa</taxon>
        <taxon>Arthropoda</taxon>
        <taxon>Hexapoda</taxon>
        <taxon>Insecta</taxon>
        <taxon>Pterygota</taxon>
        <taxon>Neoptera</taxon>
        <taxon>Polyneoptera</taxon>
        <taxon>Dictyoptera</taxon>
        <taxon>Blattodea</taxon>
        <taxon>Blattoidea</taxon>
        <taxon>Blattidae</taxon>
        <taxon>Blattinae</taxon>
        <taxon>Periplaneta</taxon>
    </lineage>
</organism>
<feature type="compositionally biased region" description="Basic and acidic residues" evidence="1">
    <location>
        <begin position="320"/>
        <end position="330"/>
    </location>
</feature>
<accession>A0ABQ8SHK6</accession>
<feature type="compositionally biased region" description="Basic and acidic residues" evidence="1">
    <location>
        <begin position="209"/>
        <end position="265"/>
    </location>
</feature>
<dbReference type="PANTHER" id="PTHR47027">
    <property type="entry name" value="REVERSE TRANSCRIPTASE DOMAIN-CONTAINING PROTEIN"/>
    <property type="match status" value="1"/>
</dbReference>
<feature type="region of interest" description="Disordered" evidence="1">
    <location>
        <begin position="700"/>
        <end position="723"/>
    </location>
</feature>
<feature type="compositionally biased region" description="Basic and acidic residues" evidence="1">
    <location>
        <begin position="116"/>
        <end position="126"/>
    </location>
</feature>
<feature type="compositionally biased region" description="Basic residues" evidence="1">
    <location>
        <begin position="310"/>
        <end position="319"/>
    </location>
</feature>
<gene>
    <name evidence="3" type="ORF">ANN_15939</name>
</gene>
<feature type="compositionally biased region" description="Basic and acidic residues" evidence="1">
    <location>
        <begin position="297"/>
        <end position="309"/>
    </location>
</feature>
<evidence type="ECO:0000313" key="4">
    <source>
        <dbReference type="Proteomes" id="UP001148838"/>
    </source>
</evidence>
<dbReference type="InterPro" id="IPR000477">
    <property type="entry name" value="RT_dom"/>
</dbReference>
<feature type="domain" description="Reverse transcriptase" evidence="2">
    <location>
        <begin position="423"/>
        <end position="507"/>
    </location>
</feature>
<protein>
    <recommendedName>
        <fullName evidence="2">Reverse transcriptase domain-containing protein</fullName>
    </recommendedName>
</protein>
<feature type="compositionally biased region" description="Basic and acidic residues" evidence="1">
    <location>
        <begin position="272"/>
        <end position="290"/>
    </location>
</feature>
<keyword evidence="4" id="KW-1185">Reference proteome</keyword>
<sequence>MEIVSGEANEDDFWYGLHGDYVGNSLLSCETMRCHITRDESAGGIPADNGGRSFEIVNLFKFRIPLTNGREGEQGKTRRRREDKENKGGQGEQGETRRTMGDKENKRRQGGQGETGRTRGDKENKRRQGGQGETRRTRGDREDKGRQGEQGETRRTMGDKENKRRQGGQGETRRTRGDREDKGRQGEQGETGRTRGDKENKRRQGGQGETRRTRGDKEDKGDKEDNGRQGEQEETGRTRGDKENKRRQGEQGETRRTRGDKENKRRQGGQGETRRTRGDREDKGDKENKGRQGGQWETRRTRGDKENKGRQGKQGKTRRTRGDEENKEKMRMTRIIKRFLKKEGEDKNKRNERTRRMQGEQRQWLVQLPRFLHESLSSVRPVYVIDVYKLTPSNGPKERSRRARDLTAASDNLSAIEFRPVYVDLEKAFDRVDWNKLMDILKKINVDWENRRLFSNLYMKQRVRFRIAEEMSEGSEIGRGVRQGCLLSSTLFNIYLEDLVKNCSQNIDAVKNSSADHLTLLPFEVDQEVQGQATQGRVRRIDIIAIKNNSAYILDPTIRFEIHTDQPHEVDSEKKRIYEPTIPCCALYDKSGEATGVAQSVKALACRSEVAFGLDFIQKNFCHLPKAITLLETSDLQMPKAINIVEEVSVKLKQTKAGEFTKKVNEKLQNVLAKNRPNGFSIMCGDLGLGNEQAKVWGLPDQSSGPEKSASGVHAHCGENVLV</sequence>
<feature type="compositionally biased region" description="Basic and acidic residues" evidence="1">
    <location>
        <begin position="94"/>
        <end position="107"/>
    </location>
</feature>
<evidence type="ECO:0000313" key="3">
    <source>
        <dbReference type="EMBL" id="KAJ4433629.1"/>
    </source>
</evidence>
<evidence type="ECO:0000256" key="1">
    <source>
        <dbReference type="SAM" id="MobiDB-lite"/>
    </source>
</evidence>
<comment type="caution">
    <text evidence="3">The sequence shown here is derived from an EMBL/GenBank/DDBJ whole genome shotgun (WGS) entry which is preliminary data.</text>
</comment>
<dbReference type="PANTHER" id="PTHR47027:SF20">
    <property type="entry name" value="REVERSE TRANSCRIPTASE-LIKE PROTEIN WITH RNA-DIRECTED DNA POLYMERASE DOMAIN"/>
    <property type="match status" value="1"/>
</dbReference>
<reference evidence="3 4" key="1">
    <citation type="journal article" date="2022" name="Allergy">
        <title>Genome assembly and annotation of Periplaneta americana reveal a comprehensive cockroach allergen profile.</title>
        <authorList>
            <person name="Wang L."/>
            <person name="Xiong Q."/>
            <person name="Saelim N."/>
            <person name="Wang L."/>
            <person name="Nong W."/>
            <person name="Wan A.T."/>
            <person name="Shi M."/>
            <person name="Liu X."/>
            <person name="Cao Q."/>
            <person name="Hui J.H.L."/>
            <person name="Sookrung N."/>
            <person name="Leung T.F."/>
            <person name="Tungtrongchitr A."/>
            <person name="Tsui S.K.W."/>
        </authorList>
    </citation>
    <scope>NUCLEOTIDE SEQUENCE [LARGE SCALE GENOMIC DNA]</scope>
    <source>
        <strain evidence="3">PWHHKU_190912</strain>
    </source>
</reference>
<name>A0ABQ8SHK6_PERAM</name>
<dbReference type="Pfam" id="PF00078">
    <property type="entry name" value="RVT_1"/>
    <property type="match status" value="1"/>
</dbReference>
<feature type="compositionally biased region" description="Basic and acidic residues" evidence="1">
    <location>
        <begin position="171"/>
        <end position="202"/>
    </location>
</feature>
<proteinExistence type="predicted"/>
<feature type="region of interest" description="Disordered" evidence="1">
    <location>
        <begin position="68"/>
        <end position="330"/>
    </location>
</feature>
<feature type="compositionally biased region" description="Basic and acidic residues" evidence="1">
    <location>
        <begin position="70"/>
        <end position="87"/>
    </location>
</feature>
<feature type="compositionally biased region" description="Basic and acidic residues" evidence="1">
    <location>
        <begin position="133"/>
        <end position="164"/>
    </location>
</feature>
<dbReference type="Proteomes" id="UP001148838">
    <property type="component" value="Unassembled WGS sequence"/>
</dbReference>
<dbReference type="EMBL" id="JAJSOF020000027">
    <property type="protein sequence ID" value="KAJ4433629.1"/>
    <property type="molecule type" value="Genomic_DNA"/>
</dbReference>
<evidence type="ECO:0000259" key="2">
    <source>
        <dbReference type="Pfam" id="PF00078"/>
    </source>
</evidence>